<keyword evidence="1" id="KW-1133">Transmembrane helix</keyword>
<reference evidence="4 5" key="1">
    <citation type="submission" date="2023-10" db="EMBL/GenBank/DDBJ databases">
        <title>Complete genome sequence of Shewanella sp. DAU334.</title>
        <authorList>
            <person name="Lee Y.-S."/>
            <person name="Jeong H.-R."/>
            <person name="Hwang E.-J."/>
            <person name="Choi Y.-L."/>
            <person name="Kim G.-D."/>
        </authorList>
    </citation>
    <scope>NUCLEOTIDE SEQUENCE [LARGE SCALE GENOMIC DNA]</scope>
    <source>
        <strain evidence="4 5">DAU334</strain>
    </source>
</reference>
<evidence type="ECO:0000313" key="5">
    <source>
        <dbReference type="Proteomes" id="UP001529491"/>
    </source>
</evidence>
<evidence type="ECO:0000259" key="3">
    <source>
        <dbReference type="Pfam" id="PF02514"/>
    </source>
</evidence>
<dbReference type="RefSeq" id="WP_310472547.1">
    <property type="nucleotide sequence ID" value="NZ_CP136522.1"/>
</dbReference>
<feature type="chain" id="PRO_5045269659" evidence="2">
    <location>
        <begin position="45"/>
        <end position="1373"/>
    </location>
</feature>
<sequence>MISKLMFNYIARSFSGLCLATTSKRLVSACLLVTAVLTSPVSVAGPNSDIGAQAETVKVLVLGTRHARVNKLELLSQLGKLDGRFEIDYQMMPAISADTDLNQLIAPFDSVWFDSVGGRDAKTGFARMQPLVNNAKVFIPLKLPQGSPLQAGVTSAQQQAIFTYYDSGGEENLRRMLTYMTGIFDKVDLLPGETIQPASVLPASGIYHPEAKQVFASLDAYLLWRQPQTSAPVIGIQISRDGLAAADTGFTDHMVRSVEAKGGVAVAFYTPSTAVGHIAKLLTNEHGPRIDSLINTRSIHRSGMRRQDFEQLGITVLQSLPYRDGNAEKWQASSQGISAMATPFYLTMPEIAGVADPVVTGAYENDQLVAIDYQVDMLVDKALRNAQLHRADNADKKVAIMFYNHPPGERSAGASFLNIPRSLEQITTRLSAEGYQVDTLPEARFIAAVEQMLKPYYRDLPLDTIKGLGQTQTDSFADLLPLSTYHNWYDALPESIRSDIEAYWGQPETTFSVTERDGQKYFVIPRFAVGNVIILPQPPRGSRAEDESKLFHDLAVPVSHHYLAAYLYTREHFGANAVVHLGTHGSQEWLPGKERGLSAFDAGNLALGDMPVLYPYIMDDVGEAMQAKRRGRAITISHLPPPMSKSGLYAELNELHDLMHEYGELTEGAVKEQTQLALIEAAEAQSLTEDIGLSRAEIDADFTQFLTQLHELLAELGGEVQPLGLHTFGTVPEDKLLASTIEQMLGDEYSEYASIHGREFATDLHQHSHDNHAADEGDLATAKYQHPLASDSALADFEQLQKTPAYRLIKHYVFDGDDLNDIKNDTLRDYLIQGREYLNGFRQSEELDSLINGLSGGYIKPSNGGDPIRDPSVLPSGRNLYGMNPAKMPTKSAWEAGRKLTEQMIADYHNQHGVFPDKVTYSLWSIEAMRHNGVVESQALAAMGVRPVWNDRGNVTGVEVIPYAELNRPRVDVVLSATGLYRDALPNLAQMLAKAAETVAKLDEDNNFVRANSLKLRDELHAEGLSLEESTKISMLRVFSSQSGSYGTGLADATLASDQWEDDAPLAQMYLSRMGIAFGSDDDSWGLDLRHLNLYARALSGTDAAVLSRTSNVYGLLTSDDPFQYLGGLSMAIEQIDGKRPEMFISNLRNASDMKMEAADAFISRELRTRQFHPQWIEALKDEGYAGSLEMTDSMNNFWGWQVMDPNAVRADQWQEFFEVYVQDKHDLKMKEYFEDVNPEAMSQMMERMLEAVRKDYWDADEATLTELVETYTEIVDKHDLAVTNKALEEFVTGLATGFGMEAPLDGATPSALPQVQGQLLRKVEQQSQEPEPDFTFWLLWLSLFVPVAFGAIAQLTGFASRLTRFQPWKKMA</sequence>
<organism evidence="4 5">
    <name type="scientific">Shewanella youngdeokensis</name>
    <dbReference type="NCBI Taxonomy" id="2999068"/>
    <lineage>
        <taxon>Bacteria</taxon>
        <taxon>Pseudomonadati</taxon>
        <taxon>Pseudomonadota</taxon>
        <taxon>Gammaproteobacteria</taxon>
        <taxon>Alteromonadales</taxon>
        <taxon>Shewanellaceae</taxon>
        <taxon>Shewanella</taxon>
    </lineage>
</organism>
<gene>
    <name evidence="4" type="ORF">RGE70_16585</name>
</gene>
<feature type="domain" description="CobN/magnesium chelatase" evidence="3">
    <location>
        <begin position="163"/>
        <end position="1264"/>
    </location>
</feature>
<dbReference type="Pfam" id="PF02514">
    <property type="entry name" value="CobN-Mg_chel"/>
    <property type="match status" value="1"/>
</dbReference>
<dbReference type="CDD" id="cd10150">
    <property type="entry name" value="CobN_like"/>
    <property type="match status" value="1"/>
</dbReference>
<dbReference type="Proteomes" id="UP001529491">
    <property type="component" value="Chromosome"/>
</dbReference>
<keyword evidence="5" id="KW-1185">Reference proteome</keyword>
<evidence type="ECO:0000256" key="2">
    <source>
        <dbReference type="SAM" id="SignalP"/>
    </source>
</evidence>
<keyword evidence="1" id="KW-0812">Transmembrane</keyword>
<evidence type="ECO:0000256" key="1">
    <source>
        <dbReference type="SAM" id="Phobius"/>
    </source>
</evidence>
<protein>
    <submittedName>
        <fullName evidence="4">Cobaltochelatase subunit CobN</fullName>
    </submittedName>
</protein>
<proteinExistence type="predicted"/>
<dbReference type="EMBL" id="CP136522">
    <property type="protein sequence ID" value="WOT04907.1"/>
    <property type="molecule type" value="Genomic_DNA"/>
</dbReference>
<accession>A0ABZ0JX97</accession>
<feature type="signal peptide" evidence="2">
    <location>
        <begin position="1"/>
        <end position="44"/>
    </location>
</feature>
<dbReference type="InterPro" id="IPR003672">
    <property type="entry name" value="CobN/Mg_chltase"/>
</dbReference>
<dbReference type="PANTHER" id="PTHR44119">
    <property type="entry name" value="MAGNESIUM-CHELATASE SUBUNIT CHLH, CHLOROPLASTIC"/>
    <property type="match status" value="1"/>
</dbReference>
<feature type="transmembrane region" description="Helical" evidence="1">
    <location>
        <begin position="1338"/>
        <end position="1361"/>
    </location>
</feature>
<keyword evidence="1" id="KW-0472">Membrane</keyword>
<evidence type="ECO:0000313" key="4">
    <source>
        <dbReference type="EMBL" id="WOT04907.1"/>
    </source>
</evidence>
<keyword evidence="2" id="KW-0732">Signal</keyword>
<dbReference type="PANTHER" id="PTHR44119:SF4">
    <property type="entry name" value="AEROBIC COBALTOCHELATASE SUBUNIT COBN"/>
    <property type="match status" value="1"/>
</dbReference>
<name>A0ABZ0JX97_9GAMM</name>